<gene>
    <name evidence="2" type="ORF">A5CPEGH6_23770</name>
</gene>
<reference evidence="3" key="1">
    <citation type="submission" date="2019-06" db="EMBL/GenBank/DDBJ databases">
        <title>Alistipes onderdonkii subsp. vulgaris subsp. nov., Alistipes dispar sp. nov. and Alistipes communis sp. nov., isolated from human faeces, and creation of Alistipes onderdonkii subsp. onderdonkii subsp. nov.</title>
        <authorList>
            <person name="Sakamoto M."/>
            <person name="Ikeyama N."/>
            <person name="Ogata Y."/>
            <person name="Suda W."/>
            <person name="Iino T."/>
            <person name="Hattori M."/>
            <person name="Ohkuma M."/>
        </authorList>
    </citation>
    <scope>NUCLEOTIDE SEQUENCE [LARGE SCALE GENOMIC DNA]</scope>
    <source>
        <strain evidence="3">5CPEGH6</strain>
    </source>
</reference>
<sequence>MTGMRKRVTAGFLSIVCLLFFSGMVSFLELSRLSRDTDEILGANQRSIRLAREMLDAVHGQSGAMARRAVFGDRSYDSLCRAGLERLEEVLLAAQKEAADRSALDSLAFATTGLRLLTDRFLASDAARRTDSLAVRGADSLGARWYRTEYGAYYDRLVSAINYYMTSTQSSLAPRAEQMKTNAYRAVTPVLISLAVMIAIVLMLYYFILVYCVRPVERMDKGLDDYLSFRMPFAVKGEFKDEMLSLREKIEALINLTKQAK</sequence>
<name>A0A4Y1X5I8_9BACT</name>
<organism evidence="2 3">
    <name type="scientific">Alistipes dispar</name>
    <dbReference type="NCBI Taxonomy" id="2585119"/>
    <lineage>
        <taxon>Bacteria</taxon>
        <taxon>Pseudomonadati</taxon>
        <taxon>Bacteroidota</taxon>
        <taxon>Bacteroidia</taxon>
        <taxon>Bacteroidales</taxon>
        <taxon>Rikenellaceae</taxon>
        <taxon>Alistipes</taxon>
    </lineage>
</organism>
<dbReference type="GeneID" id="98674361"/>
<dbReference type="Proteomes" id="UP000319374">
    <property type="component" value="Chromosome"/>
</dbReference>
<proteinExistence type="predicted"/>
<dbReference type="AlphaFoldDB" id="A0A4Y1X5I8"/>
<evidence type="ECO:0000313" key="3">
    <source>
        <dbReference type="Proteomes" id="UP000319374"/>
    </source>
</evidence>
<keyword evidence="1" id="KW-1133">Transmembrane helix</keyword>
<evidence type="ECO:0000313" key="2">
    <source>
        <dbReference type="EMBL" id="BBL07739.1"/>
    </source>
</evidence>
<dbReference type="KEGG" id="ada:A5CPEGH6_23770"/>
<evidence type="ECO:0008006" key="4">
    <source>
        <dbReference type="Google" id="ProtNLM"/>
    </source>
</evidence>
<feature type="transmembrane region" description="Helical" evidence="1">
    <location>
        <begin position="190"/>
        <end position="213"/>
    </location>
</feature>
<dbReference type="EMBL" id="AP019736">
    <property type="protein sequence ID" value="BBL07739.1"/>
    <property type="molecule type" value="Genomic_DNA"/>
</dbReference>
<dbReference type="OrthoDB" id="1000815at2"/>
<keyword evidence="3" id="KW-1185">Reference proteome</keyword>
<keyword evidence="1" id="KW-0472">Membrane</keyword>
<evidence type="ECO:0000256" key="1">
    <source>
        <dbReference type="SAM" id="Phobius"/>
    </source>
</evidence>
<accession>A0A4Y1X5I8</accession>
<protein>
    <recommendedName>
        <fullName evidence="4">Chemotaxis methyl-accepting receptor HlyB-like 4HB MCP domain-containing protein</fullName>
    </recommendedName>
</protein>
<dbReference type="RefSeq" id="WP_141429872.1">
    <property type="nucleotide sequence ID" value="NZ_AP019736.1"/>
</dbReference>
<keyword evidence="1" id="KW-0812">Transmembrane</keyword>